<dbReference type="Proteomes" id="UP000095039">
    <property type="component" value="Unassembled WGS sequence"/>
</dbReference>
<organism evidence="1 2">
    <name type="scientific">Enterovibrio norvegicus FF-454</name>
    <dbReference type="NCBI Taxonomy" id="1185651"/>
    <lineage>
        <taxon>Bacteria</taxon>
        <taxon>Pseudomonadati</taxon>
        <taxon>Pseudomonadota</taxon>
        <taxon>Gammaproteobacteria</taxon>
        <taxon>Vibrionales</taxon>
        <taxon>Vibrionaceae</taxon>
        <taxon>Enterovibrio</taxon>
    </lineage>
</organism>
<dbReference type="InterPro" id="IPR038763">
    <property type="entry name" value="DHH_sf"/>
</dbReference>
<name>A0A1E5BZY6_9GAMM</name>
<dbReference type="SUPFAM" id="SSF64182">
    <property type="entry name" value="DHH phosphoesterases"/>
    <property type="match status" value="1"/>
</dbReference>
<proteinExistence type="predicted"/>
<dbReference type="EMBL" id="AJWN02000090">
    <property type="protein sequence ID" value="OEE58780.1"/>
    <property type="molecule type" value="Genomic_DNA"/>
</dbReference>
<evidence type="ECO:0000313" key="1">
    <source>
        <dbReference type="EMBL" id="OEE58780.1"/>
    </source>
</evidence>
<comment type="caution">
    <text evidence="1">The sequence shown here is derived from an EMBL/GenBank/DDBJ whole genome shotgun (WGS) entry which is preliminary data.</text>
</comment>
<dbReference type="GO" id="GO:0016740">
    <property type="term" value="F:transferase activity"/>
    <property type="evidence" value="ECO:0007669"/>
    <property type="project" value="UniProtKB-KW"/>
</dbReference>
<reference evidence="1 2" key="1">
    <citation type="journal article" date="2012" name="Science">
        <title>Ecological populations of bacteria act as socially cohesive units of antibiotic production and resistance.</title>
        <authorList>
            <person name="Cordero O.X."/>
            <person name="Wildschutte H."/>
            <person name="Kirkup B."/>
            <person name="Proehl S."/>
            <person name="Ngo L."/>
            <person name="Hussain F."/>
            <person name="Le Roux F."/>
            <person name="Mincer T."/>
            <person name="Polz M.F."/>
        </authorList>
    </citation>
    <scope>NUCLEOTIDE SEQUENCE [LARGE SCALE GENOMIC DNA]</scope>
    <source>
        <strain evidence="1 2">FF-454</strain>
    </source>
</reference>
<keyword evidence="2" id="KW-1185">Reference proteome</keyword>
<dbReference type="RefSeq" id="WP_016960992.1">
    <property type="nucleotide sequence ID" value="NZ_AJWN02000090.1"/>
</dbReference>
<dbReference type="AlphaFoldDB" id="A0A1E5BZY6"/>
<accession>A0A1E5BZY6</accession>
<sequence length="320" mass="35261">MAHFDVFNGDADGILALLQLRKHHPLNAKKITGIKRDIALLKRCDAVKGDSVTVLDVSMEKNLITLNAMLDLGVSVFYADHHKSGDIPQSPLLDAHIDLDANTCTSLIVDAYLQGEYRLWAIAAAYGDNMIARADRLGSELGLSLGECAYLRELGTLINYNGYGASTDDLHYHPEDLFELLMAYESPFDLMEDKSSPYYQLKQAYDEDMSMAKCLSPHFSDDTVTVYILPNKPTSRRVSGVFGNELANRVPQKAHLVLTLNSDKTYTVSLRAPLNNKQGADIICSAFPTGGGRAGAAGINQLQFGSLDTLVMKTSEYYRR</sequence>
<evidence type="ECO:0000313" key="2">
    <source>
        <dbReference type="Proteomes" id="UP000095039"/>
    </source>
</evidence>
<protein>
    <submittedName>
        <fullName evidence="1">Acetyltransferase</fullName>
    </submittedName>
</protein>
<gene>
    <name evidence="1" type="ORF">A1OK_01890</name>
</gene>